<proteinExistence type="predicted"/>
<evidence type="ECO:0000313" key="1">
    <source>
        <dbReference type="EMBL" id="MBE1507849.1"/>
    </source>
</evidence>
<gene>
    <name evidence="1" type="ORF">H4W29_005094</name>
</gene>
<sequence length="216" mass="23794">MTDTIVLLHGIRRTSASMRKFENHLQAQGYITRNLDYPSTRYPIERLAEIVAEEVEEAADNNREGRLHLIGHSMGGLVIRAMLKNYRPSNLGRVVMVGTPNNGSQVADFLKKVPLYKAAFGPAGQQLVTDQSTFAHIFGPVDFELGIIAGTRTIDPVSSLIIGHQITNDGKVTVESTRLAGATDHIAIAANHTFIPSNKVMWTQALSFIRDGKFLR</sequence>
<dbReference type="InterPro" id="IPR029058">
    <property type="entry name" value="AB_hydrolase_fold"/>
</dbReference>
<dbReference type="RefSeq" id="WP_192731545.1">
    <property type="nucleotide sequence ID" value="NZ_BAAAVL010000002.1"/>
</dbReference>
<dbReference type="Pfam" id="PF02089">
    <property type="entry name" value="Palm_thioest"/>
    <property type="match status" value="1"/>
</dbReference>
<dbReference type="PANTHER" id="PTHR37946:SF1">
    <property type="entry name" value="SLL1969 PROTEIN"/>
    <property type="match status" value="1"/>
</dbReference>
<keyword evidence="2" id="KW-1185">Reference proteome</keyword>
<dbReference type="Gene3D" id="3.40.50.1820">
    <property type="entry name" value="alpha/beta hydrolase"/>
    <property type="match status" value="1"/>
</dbReference>
<dbReference type="SUPFAM" id="SSF53474">
    <property type="entry name" value="alpha/beta-Hydrolases"/>
    <property type="match status" value="1"/>
</dbReference>
<name>A0ABR9IXB2_RHIVS</name>
<dbReference type="EMBL" id="JADBEC010000002">
    <property type="protein sequence ID" value="MBE1507849.1"/>
    <property type="molecule type" value="Genomic_DNA"/>
</dbReference>
<accession>A0ABR9IXB2</accession>
<dbReference type="PANTHER" id="PTHR37946">
    <property type="entry name" value="SLL1969 PROTEIN"/>
    <property type="match status" value="1"/>
</dbReference>
<comment type="caution">
    <text evidence="1">The sequence shown here is derived from an EMBL/GenBank/DDBJ whole genome shotgun (WGS) entry which is preliminary data.</text>
</comment>
<protein>
    <submittedName>
        <fullName evidence="1">Pimeloyl-ACP methyl ester carboxylesterase</fullName>
    </submittedName>
</protein>
<evidence type="ECO:0000313" key="2">
    <source>
        <dbReference type="Proteomes" id="UP000620262"/>
    </source>
</evidence>
<reference evidence="1 2" key="1">
    <citation type="submission" date="2020-10" db="EMBL/GenBank/DDBJ databases">
        <title>Sequencing the genomes of 1000 actinobacteria strains.</title>
        <authorList>
            <person name="Klenk H.-P."/>
        </authorList>
    </citation>
    <scope>NUCLEOTIDE SEQUENCE [LARGE SCALE GENOMIC DNA]</scope>
    <source>
        <strain evidence="1 2">DSM 7307</strain>
    </source>
</reference>
<dbReference type="Proteomes" id="UP000620262">
    <property type="component" value="Unassembled WGS sequence"/>
</dbReference>
<organism evidence="1 2">
    <name type="scientific">Rhizobium viscosum</name>
    <name type="common">Arthrobacter viscosus</name>
    <dbReference type="NCBI Taxonomy" id="1673"/>
    <lineage>
        <taxon>Bacteria</taxon>
        <taxon>Pseudomonadati</taxon>
        <taxon>Pseudomonadota</taxon>
        <taxon>Alphaproteobacteria</taxon>
        <taxon>Hyphomicrobiales</taxon>
        <taxon>Rhizobiaceae</taxon>
        <taxon>Rhizobium/Agrobacterium group</taxon>
        <taxon>Rhizobium</taxon>
    </lineage>
</organism>